<gene>
    <name evidence="2" type="ORF">C4N22_02275</name>
</gene>
<dbReference type="Proteomes" id="UP000250583">
    <property type="component" value="Unassembled WGS sequence"/>
</dbReference>
<protein>
    <recommendedName>
        <fullName evidence="4">EpsG family protein</fullName>
    </recommendedName>
</protein>
<accession>A0A329UKQ8</accession>
<dbReference type="OrthoDB" id="2329888at2"/>
<dbReference type="Pfam" id="PF14897">
    <property type="entry name" value="EpsG"/>
    <property type="match status" value="1"/>
</dbReference>
<keyword evidence="1" id="KW-0812">Transmembrane</keyword>
<feature type="transmembrane region" description="Helical" evidence="1">
    <location>
        <begin position="29"/>
        <end position="47"/>
    </location>
</feature>
<dbReference type="EMBL" id="PRLE01000001">
    <property type="protein sequence ID" value="RAW61520.1"/>
    <property type="molecule type" value="Genomic_DNA"/>
</dbReference>
<dbReference type="RefSeq" id="WP_112147842.1">
    <property type="nucleotide sequence ID" value="NZ_PRLE01000001.1"/>
</dbReference>
<feature type="transmembrane region" description="Helical" evidence="1">
    <location>
        <begin position="321"/>
        <end position="340"/>
    </location>
</feature>
<dbReference type="AlphaFoldDB" id="A0A329UKQ8"/>
<comment type="caution">
    <text evidence="2">The sequence shown here is derived from an EMBL/GenBank/DDBJ whole genome shotgun (WGS) entry which is preliminary data.</text>
</comment>
<evidence type="ECO:0000256" key="1">
    <source>
        <dbReference type="SAM" id="Phobius"/>
    </source>
</evidence>
<keyword evidence="1" id="KW-0472">Membrane</keyword>
<name>A0A329UKQ8_9FIRM</name>
<feature type="transmembrane region" description="Helical" evidence="1">
    <location>
        <begin position="271"/>
        <end position="288"/>
    </location>
</feature>
<proteinExistence type="predicted"/>
<keyword evidence="1" id="KW-1133">Transmembrane helix</keyword>
<organism evidence="2 3">
    <name type="scientific">Faecalibacterium prausnitzii</name>
    <dbReference type="NCBI Taxonomy" id="853"/>
    <lineage>
        <taxon>Bacteria</taxon>
        <taxon>Bacillati</taxon>
        <taxon>Bacillota</taxon>
        <taxon>Clostridia</taxon>
        <taxon>Eubacteriales</taxon>
        <taxon>Oscillospiraceae</taxon>
        <taxon>Faecalibacterium</taxon>
    </lineage>
</organism>
<evidence type="ECO:0000313" key="2">
    <source>
        <dbReference type="EMBL" id="RAW61520.1"/>
    </source>
</evidence>
<feature type="transmembrane region" description="Helical" evidence="1">
    <location>
        <begin position="133"/>
        <end position="150"/>
    </location>
</feature>
<dbReference type="InterPro" id="IPR049458">
    <property type="entry name" value="EpsG-like"/>
</dbReference>
<sequence length="380" mass="43321">MTPYIIVFMISIGLFALSDRVKYTQRKPIVFISVMALCLLAGMRAVGVGTDTRVYLMPVYEAAKRSHSIGEYLNSSFHAFTWTTDYVKDMEPLFPLLVLIVTKITGSLYCVQTILELCVILPLYVAVRKDKNTSLGMAMFVFCMAFYNPSMNMMRQSIAMSLGVLGFEYWKNAEKKNAFICVIIAFLFHTSSLLILLIYLLYDYIVKGTTLSITGNNVSKRNETPRMLISMGIGFVVMIMMSAIVSALSAVGFGEYVSYVTGKLVFMPNQLLIRIPQIILIIWSYRYLRKDGEDISFFLVMEVYAVLFSQFTSVSGYGGRIALYFAIFEVLVISQAMSALKPRKSGIIIRPLIIGYYMFYWWYYFVFVGAHQTVPYIFMR</sequence>
<feature type="transmembrane region" description="Helical" evidence="1">
    <location>
        <begin position="228"/>
        <end position="251"/>
    </location>
</feature>
<feature type="transmembrane region" description="Helical" evidence="1">
    <location>
        <begin position="177"/>
        <end position="202"/>
    </location>
</feature>
<reference evidence="2 3" key="1">
    <citation type="submission" date="2018-02" db="EMBL/GenBank/DDBJ databases">
        <title>Complete genome sequencing of Faecalibacterium prausnitzii strains isolated from the human gut.</title>
        <authorList>
            <person name="Fitzgerald B.C."/>
            <person name="Shkoporov A.N."/>
            <person name="Ross P.R."/>
            <person name="Hill C."/>
        </authorList>
    </citation>
    <scope>NUCLEOTIDE SEQUENCE [LARGE SCALE GENOMIC DNA]</scope>
    <source>
        <strain evidence="2 3">APC923/61-1</strain>
    </source>
</reference>
<feature type="transmembrane region" description="Helical" evidence="1">
    <location>
        <begin position="93"/>
        <end position="126"/>
    </location>
</feature>
<evidence type="ECO:0008006" key="4">
    <source>
        <dbReference type="Google" id="ProtNLM"/>
    </source>
</evidence>
<feature type="transmembrane region" description="Helical" evidence="1">
    <location>
        <begin position="6"/>
        <end position="22"/>
    </location>
</feature>
<evidence type="ECO:0000313" key="3">
    <source>
        <dbReference type="Proteomes" id="UP000250583"/>
    </source>
</evidence>
<feature type="transmembrane region" description="Helical" evidence="1">
    <location>
        <begin position="295"/>
        <end position="315"/>
    </location>
</feature>